<comment type="caution">
    <text evidence="5">The sequence shown here is derived from an EMBL/GenBank/DDBJ whole genome shotgun (WGS) entry which is preliminary data.</text>
</comment>
<evidence type="ECO:0000313" key="6">
    <source>
        <dbReference type="Proteomes" id="UP000645610"/>
    </source>
</evidence>
<dbReference type="AlphaFoldDB" id="A0A931FL89"/>
<dbReference type="SUPFAM" id="SSF51735">
    <property type="entry name" value="NAD(P)-binding Rossmann-fold domains"/>
    <property type="match status" value="1"/>
</dbReference>
<dbReference type="EMBL" id="JADQDP010000002">
    <property type="protein sequence ID" value="MBF9141796.1"/>
    <property type="molecule type" value="Genomic_DNA"/>
</dbReference>
<reference evidence="5 6" key="1">
    <citation type="submission" date="2020-11" db="EMBL/GenBank/DDBJ databases">
        <authorList>
            <person name="Kim M.K."/>
        </authorList>
    </citation>
    <scope>NUCLEOTIDE SEQUENCE [LARGE SCALE GENOMIC DNA]</scope>
    <source>
        <strain evidence="5 6">BT439</strain>
    </source>
</reference>
<accession>A0A931FL89</accession>
<gene>
    <name evidence="5" type="ORF">I2I01_09140</name>
</gene>
<evidence type="ECO:0000256" key="3">
    <source>
        <dbReference type="ARBA" id="ARBA00023002"/>
    </source>
</evidence>
<dbReference type="PANTHER" id="PTHR43490:SF99">
    <property type="entry name" value="SHORT-CHAIN DEHYDROGENASE_REDUCTASE"/>
    <property type="match status" value="1"/>
</dbReference>
<dbReference type="Gene3D" id="3.40.50.720">
    <property type="entry name" value="NAD(P)-binding Rossmann-like Domain"/>
    <property type="match status" value="1"/>
</dbReference>
<dbReference type="PANTHER" id="PTHR43490">
    <property type="entry name" value="(+)-NEOMENTHOL DEHYDROGENASE"/>
    <property type="match status" value="1"/>
</dbReference>
<dbReference type="CDD" id="cd05324">
    <property type="entry name" value="carb_red_PTCR-like_SDR_c"/>
    <property type="match status" value="1"/>
</dbReference>
<dbReference type="GO" id="GO:0016616">
    <property type="term" value="F:oxidoreductase activity, acting on the CH-OH group of donors, NAD or NADP as acceptor"/>
    <property type="evidence" value="ECO:0007669"/>
    <property type="project" value="InterPro"/>
</dbReference>
<keyword evidence="3" id="KW-0560">Oxidoreductase</keyword>
<dbReference type="PRINTS" id="PR00080">
    <property type="entry name" value="SDRFAMILY"/>
</dbReference>
<proteinExistence type="inferred from homology"/>
<dbReference type="RefSeq" id="WP_196286137.1">
    <property type="nucleotide sequence ID" value="NZ_JADQDP010000002.1"/>
</dbReference>
<keyword evidence="2" id="KW-0521">NADP</keyword>
<keyword evidence="6" id="KW-1185">Reference proteome</keyword>
<evidence type="ECO:0000256" key="2">
    <source>
        <dbReference type="ARBA" id="ARBA00022857"/>
    </source>
</evidence>
<dbReference type="Pfam" id="PF00106">
    <property type="entry name" value="adh_short"/>
    <property type="match status" value="1"/>
</dbReference>
<dbReference type="InterPro" id="IPR036291">
    <property type="entry name" value="NAD(P)-bd_dom_sf"/>
</dbReference>
<comment type="similarity">
    <text evidence="1 4">Belongs to the short-chain dehydrogenases/reductases (SDR) family.</text>
</comment>
<dbReference type="InterPro" id="IPR002347">
    <property type="entry name" value="SDR_fam"/>
</dbReference>
<dbReference type="PRINTS" id="PR00081">
    <property type="entry name" value="GDHRDH"/>
</dbReference>
<dbReference type="Proteomes" id="UP000645610">
    <property type="component" value="Unassembled WGS sequence"/>
</dbReference>
<protein>
    <submittedName>
        <fullName evidence="5">SDR family oxidoreductase</fullName>
    </submittedName>
</protein>
<organism evidence="5 6">
    <name type="scientific">Hymenobacter properus</name>
    <dbReference type="NCBI Taxonomy" id="2791026"/>
    <lineage>
        <taxon>Bacteria</taxon>
        <taxon>Pseudomonadati</taxon>
        <taxon>Bacteroidota</taxon>
        <taxon>Cytophagia</taxon>
        <taxon>Cytophagales</taxon>
        <taxon>Hymenobacteraceae</taxon>
        <taxon>Hymenobacter</taxon>
    </lineage>
</organism>
<evidence type="ECO:0000256" key="4">
    <source>
        <dbReference type="RuleBase" id="RU000363"/>
    </source>
</evidence>
<sequence>MKTALITGANKSIGFEAARLLLQQGYYVYLGSRNLENGQRAVAQLHAEGLTQVEPVQLDVADPASVQAARETIGQKTPVLDVLINNAGINGGMPQSALESPISQFQTVFDTNFFGVISVTQAFIDLLRQSPAPRIVNVSSAQGSLTLHSDRVHGYKYYDHKAAVYHSSKSALNMYTINLAYQLRDTPFKVNAVDPGFVATDFNNHRGTGTVQEAGARVVKYALIGADGPTSKFISEEYNPETGEIPW</sequence>
<evidence type="ECO:0000256" key="1">
    <source>
        <dbReference type="ARBA" id="ARBA00006484"/>
    </source>
</evidence>
<name>A0A931FL89_9BACT</name>
<dbReference type="InterPro" id="IPR045313">
    <property type="entry name" value="CBR1-like"/>
</dbReference>
<evidence type="ECO:0000313" key="5">
    <source>
        <dbReference type="EMBL" id="MBF9141796.1"/>
    </source>
</evidence>